<organism evidence="1 2">
    <name type="scientific">Brevundimonas terrae</name>
    <dbReference type="NCBI Taxonomy" id="363631"/>
    <lineage>
        <taxon>Bacteria</taxon>
        <taxon>Pseudomonadati</taxon>
        <taxon>Pseudomonadota</taxon>
        <taxon>Alphaproteobacteria</taxon>
        <taxon>Caulobacterales</taxon>
        <taxon>Caulobacteraceae</taxon>
        <taxon>Brevundimonas</taxon>
    </lineage>
</organism>
<evidence type="ECO:0000313" key="1">
    <source>
        <dbReference type="EMBL" id="GAA0389578.1"/>
    </source>
</evidence>
<dbReference type="EMBL" id="BAAAEJ010000007">
    <property type="protein sequence ID" value="GAA0389578.1"/>
    <property type="molecule type" value="Genomic_DNA"/>
</dbReference>
<evidence type="ECO:0000313" key="2">
    <source>
        <dbReference type="Proteomes" id="UP001500791"/>
    </source>
</evidence>
<comment type="caution">
    <text evidence="1">The sequence shown here is derived from an EMBL/GenBank/DDBJ whole genome shotgun (WGS) entry which is preliminary data.</text>
</comment>
<sequence>MRVMAAGETVREWQVHDTRALYEKAQQAVDFPQGMAAEVTLAVAQWGDGWGWGEEALLRLK</sequence>
<keyword evidence="2" id="KW-1185">Reference proteome</keyword>
<reference evidence="1 2" key="1">
    <citation type="journal article" date="2019" name="Int. J. Syst. Evol. Microbiol.">
        <title>The Global Catalogue of Microorganisms (GCM) 10K type strain sequencing project: providing services to taxonomists for standard genome sequencing and annotation.</title>
        <authorList>
            <consortium name="The Broad Institute Genomics Platform"/>
            <consortium name="The Broad Institute Genome Sequencing Center for Infectious Disease"/>
            <person name="Wu L."/>
            <person name="Ma J."/>
        </authorList>
    </citation>
    <scope>NUCLEOTIDE SEQUENCE [LARGE SCALE GENOMIC DNA]</scope>
    <source>
        <strain evidence="1 2">JCM 13476</strain>
    </source>
</reference>
<accession>A0ABN0YB03</accession>
<name>A0ABN0YB03_9CAUL</name>
<protein>
    <submittedName>
        <fullName evidence="1">Uncharacterized protein</fullName>
    </submittedName>
</protein>
<proteinExistence type="predicted"/>
<gene>
    <name evidence="1" type="ORF">GCM10009093_15260</name>
</gene>
<dbReference type="Proteomes" id="UP001500791">
    <property type="component" value="Unassembled WGS sequence"/>
</dbReference>